<comment type="caution">
    <text evidence="4">The sequence shown here is derived from an EMBL/GenBank/DDBJ whole genome shotgun (WGS) entry which is preliminary data.</text>
</comment>
<dbReference type="EMBL" id="JACHLY010000001">
    <property type="protein sequence ID" value="MBB5999892.1"/>
    <property type="molecule type" value="Genomic_DNA"/>
</dbReference>
<dbReference type="Pfam" id="PF03703">
    <property type="entry name" value="bPH_2"/>
    <property type="match status" value="2"/>
</dbReference>
<feature type="region of interest" description="Disordered" evidence="1">
    <location>
        <begin position="1"/>
        <end position="23"/>
    </location>
</feature>
<dbReference type="PANTHER" id="PTHR34473:SF2">
    <property type="entry name" value="UPF0699 TRANSMEMBRANE PROTEIN YDBT"/>
    <property type="match status" value="1"/>
</dbReference>
<evidence type="ECO:0000313" key="5">
    <source>
        <dbReference type="Proteomes" id="UP000578077"/>
    </source>
</evidence>
<feature type="compositionally biased region" description="Basic and acidic residues" evidence="1">
    <location>
        <begin position="7"/>
        <end position="23"/>
    </location>
</feature>
<reference evidence="4 5" key="1">
    <citation type="submission" date="2020-08" db="EMBL/GenBank/DDBJ databases">
        <title>Sequencing the genomes of 1000 actinobacteria strains.</title>
        <authorList>
            <person name="Klenk H.-P."/>
        </authorList>
    </citation>
    <scope>NUCLEOTIDE SEQUENCE [LARGE SCALE GENOMIC DNA]</scope>
    <source>
        <strain evidence="4 5">DSM 44593</strain>
    </source>
</reference>
<feature type="transmembrane region" description="Helical" evidence="2">
    <location>
        <begin position="197"/>
        <end position="222"/>
    </location>
</feature>
<sequence>MTAEAGPADRTEGQDSAREKAQAQRPWLRLDKRLIAVDLVQLVAAQLPTLVAVAVFDVPPTLESLWPVVIIAGIGVATSVNNIVRWIKTRYRVTEEYVERRTGLFVRRYRSVRRDRIRSVDSQANLRMRVAGLRVVYFGAGQQNTAGEQALSLNAVSKKTAQRLRRELTGAGEEPAGTEPDGDVFARVRYRWVVYNIFNVWAYAAAVGLLVSAFVLATTFGIDLWGPAARVFDPDVLGWGGAVALALPAVGAVGVGSLAVSFFTGYWKFTLSRVTTDGGTVLRTRQGLLRTREVNRDDARLRGAKLTEPLLWRWMGLTETSVITTGLSVWSDAPVILPRGPRSVARQVVDRVLGEEERPLDAGLARHPAGALRRRLLWASLFTGTVVAGTAWSGAMTDAVGPDAWWITAVVLGPVALLLALAAYRALGHAVAGAYLVMRSGMMSRGTAALRRHAVSGVAVRQSLLQRRMGLASVTVTTAAGEGAYEALDMAVDDALSFAADGPPGILEPFLVREGPRNR</sequence>
<dbReference type="InterPro" id="IPR005182">
    <property type="entry name" value="YdbS-like_PH"/>
</dbReference>
<feature type="transmembrane region" description="Helical" evidence="2">
    <location>
        <begin position="34"/>
        <end position="58"/>
    </location>
</feature>
<keyword evidence="5" id="KW-1185">Reference proteome</keyword>
<feature type="transmembrane region" description="Helical" evidence="2">
    <location>
        <begin position="376"/>
        <end position="392"/>
    </location>
</feature>
<keyword evidence="2" id="KW-1133">Transmembrane helix</keyword>
<feature type="transmembrane region" description="Helical" evidence="2">
    <location>
        <begin position="242"/>
        <end position="263"/>
    </location>
</feature>
<evidence type="ECO:0000256" key="1">
    <source>
        <dbReference type="SAM" id="MobiDB-lite"/>
    </source>
</evidence>
<dbReference type="PIRSF" id="PIRSF026631">
    <property type="entry name" value="UCP026631"/>
    <property type="match status" value="1"/>
</dbReference>
<dbReference type="AlphaFoldDB" id="A0A841EA65"/>
<feature type="domain" description="YdbS-like PH" evidence="3">
    <location>
        <begin position="424"/>
        <end position="497"/>
    </location>
</feature>
<name>A0A841EA65_9ACTN</name>
<proteinExistence type="predicted"/>
<evidence type="ECO:0000256" key="2">
    <source>
        <dbReference type="SAM" id="Phobius"/>
    </source>
</evidence>
<evidence type="ECO:0000259" key="3">
    <source>
        <dbReference type="Pfam" id="PF03703"/>
    </source>
</evidence>
<feature type="domain" description="YdbS-like PH" evidence="3">
    <location>
        <begin position="86"/>
        <end position="167"/>
    </location>
</feature>
<evidence type="ECO:0000313" key="4">
    <source>
        <dbReference type="EMBL" id="MBB5999892.1"/>
    </source>
</evidence>
<feature type="transmembrane region" description="Helical" evidence="2">
    <location>
        <begin position="404"/>
        <end position="437"/>
    </location>
</feature>
<feature type="transmembrane region" description="Helical" evidence="2">
    <location>
        <begin position="64"/>
        <end position="84"/>
    </location>
</feature>
<gene>
    <name evidence="4" type="ORF">HNR25_003643</name>
</gene>
<dbReference type="PANTHER" id="PTHR34473">
    <property type="entry name" value="UPF0699 TRANSMEMBRANE PROTEIN YDBS"/>
    <property type="match status" value="1"/>
</dbReference>
<keyword evidence="2" id="KW-0812">Transmembrane</keyword>
<dbReference type="Proteomes" id="UP000578077">
    <property type="component" value="Unassembled WGS sequence"/>
</dbReference>
<organism evidence="4 5">
    <name type="scientific">Streptomonospora salina</name>
    <dbReference type="NCBI Taxonomy" id="104205"/>
    <lineage>
        <taxon>Bacteria</taxon>
        <taxon>Bacillati</taxon>
        <taxon>Actinomycetota</taxon>
        <taxon>Actinomycetes</taxon>
        <taxon>Streptosporangiales</taxon>
        <taxon>Nocardiopsidaceae</taxon>
        <taxon>Streptomonospora</taxon>
    </lineage>
</organism>
<dbReference type="InterPro" id="IPR014529">
    <property type="entry name" value="UCP026631"/>
</dbReference>
<keyword evidence="2" id="KW-0472">Membrane</keyword>
<accession>A0A841EA65</accession>
<protein>
    <submittedName>
        <fullName evidence="4">Putative membrane protein</fullName>
    </submittedName>
</protein>
<dbReference type="RefSeq" id="WP_184637022.1">
    <property type="nucleotide sequence ID" value="NZ_BAABKT010000001.1"/>
</dbReference>